<protein>
    <submittedName>
        <fullName evidence="2">Uncharacterized protein</fullName>
    </submittedName>
</protein>
<accession>A0A2A5WLR7</accession>
<name>A0A2A5WLR7_9GAMM</name>
<keyword evidence="1" id="KW-1133">Transmembrane helix</keyword>
<sequence>MTDQSMDLLAGPLFLGIVILCLCIGFSYIGGPSNYLLVAVCLVLLLASLWLLWPRFAGSKFSWGIVHWLMLAYVGRLIVLLYTSTLPDNSYYFAWMLSILPIVALAISRLSDSQWRSGMAFLLIPALVFAGWGFLSTW</sequence>
<evidence type="ECO:0000256" key="1">
    <source>
        <dbReference type="SAM" id="Phobius"/>
    </source>
</evidence>
<feature type="transmembrane region" description="Helical" evidence="1">
    <location>
        <begin position="90"/>
        <end position="107"/>
    </location>
</feature>
<feature type="transmembrane region" description="Helical" evidence="1">
    <location>
        <begin position="35"/>
        <end position="53"/>
    </location>
</feature>
<feature type="transmembrane region" description="Helical" evidence="1">
    <location>
        <begin position="119"/>
        <end position="135"/>
    </location>
</feature>
<evidence type="ECO:0000313" key="2">
    <source>
        <dbReference type="EMBL" id="PDH37470.1"/>
    </source>
</evidence>
<dbReference type="AlphaFoldDB" id="A0A2A5WLR7"/>
<reference evidence="2 3" key="1">
    <citation type="submission" date="2017-08" db="EMBL/GenBank/DDBJ databases">
        <title>Fine stratification of microbial communities through a metagenomic profile of the photic zone.</title>
        <authorList>
            <person name="Haro-Moreno J.M."/>
            <person name="Lopez-Perez M."/>
            <person name="De La Torre J."/>
            <person name="Picazo A."/>
            <person name="Camacho A."/>
            <person name="Rodriguez-Valera F."/>
        </authorList>
    </citation>
    <scope>NUCLEOTIDE SEQUENCE [LARGE SCALE GENOMIC DNA]</scope>
    <source>
        <strain evidence="2">MED-G24</strain>
    </source>
</reference>
<keyword evidence="1" id="KW-0472">Membrane</keyword>
<gene>
    <name evidence="2" type="ORF">CNE99_08175</name>
</gene>
<keyword evidence="1" id="KW-0812">Transmembrane</keyword>
<dbReference type="EMBL" id="NTKD01000048">
    <property type="protein sequence ID" value="PDH37470.1"/>
    <property type="molecule type" value="Genomic_DNA"/>
</dbReference>
<feature type="transmembrane region" description="Helical" evidence="1">
    <location>
        <begin position="65"/>
        <end position="84"/>
    </location>
</feature>
<evidence type="ECO:0000313" key="3">
    <source>
        <dbReference type="Proteomes" id="UP000219327"/>
    </source>
</evidence>
<proteinExistence type="predicted"/>
<dbReference type="Proteomes" id="UP000219327">
    <property type="component" value="Unassembled WGS sequence"/>
</dbReference>
<organism evidence="2 3">
    <name type="scientific">OM182 bacterium MED-G24</name>
    <dbReference type="NCBI Taxonomy" id="1986255"/>
    <lineage>
        <taxon>Bacteria</taxon>
        <taxon>Pseudomonadati</taxon>
        <taxon>Pseudomonadota</taxon>
        <taxon>Gammaproteobacteria</taxon>
        <taxon>OMG group</taxon>
        <taxon>OM182 clade</taxon>
    </lineage>
</organism>
<feature type="transmembrane region" description="Helical" evidence="1">
    <location>
        <begin position="7"/>
        <end position="29"/>
    </location>
</feature>
<comment type="caution">
    <text evidence="2">The sequence shown here is derived from an EMBL/GenBank/DDBJ whole genome shotgun (WGS) entry which is preliminary data.</text>
</comment>